<accession>A0ABW8TIS7</accession>
<dbReference type="Proteomes" id="UP001623592">
    <property type="component" value="Unassembled WGS sequence"/>
</dbReference>
<dbReference type="RefSeq" id="WP_406789126.1">
    <property type="nucleotide sequence ID" value="NZ_JBJIAA010000017.1"/>
</dbReference>
<gene>
    <name evidence="1" type="ORF">ACJDT4_18835</name>
</gene>
<protein>
    <recommendedName>
        <fullName evidence="3">Mannosyl-glycoprotein endo-beta-N-acetylglucosamidase-like domain-containing protein</fullName>
    </recommendedName>
</protein>
<organism evidence="1 2">
    <name type="scientific">Clostridium neuense</name>
    <dbReference type="NCBI Taxonomy" id="1728934"/>
    <lineage>
        <taxon>Bacteria</taxon>
        <taxon>Bacillati</taxon>
        <taxon>Bacillota</taxon>
        <taxon>Clostridia</taxon>
        <taxon>Eubacteriales</taxon>
        <taxon>Clostridiaceae</taxon>
        <taxon>Clostridium</taxon>
    </lineage>
</organism>
<evidence type="ECO:0000313" key="2">
    <source>
        <dbReference type="Proteomes" id="UP001623592"/>
    </source>
</evidence>
<dbReference type="EMBL" id="JBJIAA010000017">
    <property type="protein sequence ID" value="MFL0252471.1"/>
    <property type="molecule type" value="Genomic_DNA"/>
</dbReference>
<evidence type="ECO:0008006" key="3">
    <source>
        <dbReference type="Google" id="ProtNLM"/>
    </source>
</evidence>
<name>A0ABW8TIS7_9CLOT</name>
<proteinExistence type="predicted"/>
<keyword evidence="2" id="KW-1185">Reference proteome</keyword>
<reference evidence="1 2" key="1">
    <citation type="submission" date="2024-11" db="EMBL/GenBank/DDBJ databases">
        <authorList>
            <person name="Heng Y.C."/>
            <person name="Lim A.C.H."/>
            <person name="Lee J.K.Y."/>
            <person name="Kittelmann S."/>
        </authorList>
    </citation>
    <scope>NUCLEOTIDE SEQUENCE [LARGE SCALE GENOMIC DNA]</scope>
    <source>
        <strain evidence="1 2">WILCCON 0114</strain>
    </source>
</reference>
<evidence type="ECO:0000313" key="1">
    <source>
        <dbReference type="EMBL" id="MFL0252471.1"/>
    </source>
</evidence>
<sequence>MESFMDELQDQKVISKNDVLILKQYINKKYSNYTQVQKLNVLTSSIHQILDKNIDGIEKEYTAKLKQDLLKSTLLKNGKTIFLIDIFNTCISKKDAEFNFYESVLNWVNSKVENKISISEFKKFDIELSPIKEDNSEINLDTQNVPVETLVPETIPLVINQKKLKTILNSKIFKGSICALFVITIALYNSYAIKNIINTSKAKNIKITFKKTAKKSEAFIASAKLPNSNLPNYFSYKNINENSLKKYLHNKNSLLEQEPYFSTILGVAKEFNLNPLVLFAITGQEQDFVPANEQYAKKIVNNPFNVFHSWQEYNTNLKDAAEIASRTVINLCKDRPKTEEPFHWINRKYAEDPKWGEGVLKLYNELEKNNAK</sequence>
<comment type="caution">
    <text evidence="1">The sequence shown here is derived from an EMBL/GenBank/DDBJ whole genome shotgun (WGS) entry which is preliminary data.</text>
</comment>